<comment type="caution">
    <text evidence="3">The sequence shown here is derived from an EMBL/GenBank/DDBJ whole genome shotgun (WGS) entry which is preliminary data.</text>
</comment>
<dbReference type="EMBL" id="BKAD01000019">
    <property type="protein sequence ID" value="GEP30830.1"/>
    <property type="molecule type" value="Genomic_DNA"/>
</dbReference>
<proteinExistence type="predicted"/>
<dbReference type="InterPro" id="IPR055634">
    <property type="entry name" value="DUF7210"/>
</dbReference>
<feature type="region of interest" description="Disordered" evidence="1">
    <location>
        <begin position="39"/>
        <end position="64"/>
    </location>
</feature>
<gene>
    <name evidence="3" type="ORF">TPL01_19680</name>
</gene>
<accession>A0A512L8N2</accession>
<dbReference type="RefSeq" id="WP_147073270.1">
    <property type="nucleotide sequence ID" value="NZ_AP021884.1"/>
</dbReference>
<evidence type="ECO:0000259" key="2">
    <source>
        <dbReference type="Pfam" id="PF23843"/>
    </source>
</evidence>
<sequence length="64" mass="7023">MTQLVLTRPHTHAGKTYGVGDRIEIDATSADWLIAHDIATPEPTAPTAEPVPEPKPLQRKEPKQ</sequence>
<feature type="domain" description="DUF7210" evidence="2">
    <location>
        <begin position="3"/>
        <end position="39"/>
    </location>
</feature>
<reference evidence="3 4" key="1">
    <citation type="submission" date="2019-07" db="EMBL/GenBank/DDBJ databases">
        <title>Whole genome shotgun sequence of Thiobacillus plumbophilus NBRC 107929.</title>
        <authorList>
            <person name="Hosoyama A."/>
            <person name="Uohara A."/>
            <person name="Ohji S."/>
            <person name="Ichikawa N."/>
        </authorList>
    </citation>
    <scope>NUCLEOTIDE SEQUENCE [LARGE SCALE GENOMIC DNA]</scope>
    <source>
        <strain evidence="3 4">NBRC 107929</strain>
    </source>
</reference>
<organism evidence="3 4">
    <name type="scientific">Sulfuriferula plumbiphila</name>
    <dbReference type="NCBI Taxonomy" id="171865"/>
    <lineage>
        <taxon>Bacteria</taxon>
        <taxon>Pseudomonadati</taxon>
        <taxon>Pseudomonadota</taxon>
        <taxon>Betaproteobacteria</taxon>
        <taxon>Nitrosomonadales</taxon>
        <taxon>Sulfuricellaceae</taxon>
        <taxon>Sulfuriferula</taxon>
    </lineage>
</organism>
<dbReference type="OrthoDB" id="8909971at2"/>
<name>A0A512L8N2_9PROT</name>
<evidence type="ECO:0000313" key="3">
    <source>
        <dbReference type="EMBL" id="GEP30830.1"/>
    </source>
</evidence>
<evidence type="ECO:0000256" key="1">
    <source>
        <dbReference type="SAM" id="MobiDB-lite"/>
    </source>
</evidence>
<dbReference type="AlphaFoldDB" id="A0A512L8N2"/>
<evidence type="ECO:0000313" key="4">
    <source>
        <dbReference type="Proteomes" id="UP000321337"/>
    </source>
</evidence>
<dbReference type="Pfam" id="PF23843">
    <property type="entry name" value="DUF7210"/>
    <property type="match status" value="1"/>
</dbReference>
<dbReference type="Proteomes" id="UP000321337">
    <property type="component" value="Unassembled WGS sequence"/>
</dbReference>
<protein>
    <recommendedName>
        <fullName evidence="2">DUF7210 domain-containing protein</fullName>
    </recommendedName>
</protein>
<keyword evidence="4" id="KW-1185">Reference proteome</keyword>